<evidence type="ECO:0000256" key="15">
    <source>
        <dbReference type="ARBA" id="ARBA00052710"/>
    </source>
</evidence>
<evidence type="ECO:0000256" key="17">
    <source>
        <dbReference type="RuleBase" id="RU000488"/>
    </source>
</evidence>
<comment type="catalytic activity">
    <reaction evidence="15">
        <text>succinate(in) + 2-oxoglutarate(out) = succinate(out) + 2-oxoglutarate(in)</text>
        <dbReference type="Rhea" id="RHEA:71595"/>
        <dbReference type="ChEBI" id="CHEBI:16810"/>
        <dbReference type="ChEBI" id="CHEBI:30031"/>
    </reaction>
</comment>
<evidence type="ECO:0000256" key="9">
    <source>
        <dbReference type="ARBA" id="ARBA00023136"/>
    </source>
</evidence>
<name>A0AAF5DMW7_STRER</name>
<evidence type="ECO:0000256" key="12">
    <source>
        <dbReference type="ARBA" id="ARBA00050120"/>
    </source>
</evidence>
<dbReference type="FunFam" id="1.50.40.10:FF:000013">
    <property type="entry name" value="Mitochondrial 2-oxoglutarate/malate carrier protein-like protein"/>
    <property type="match status" value="1"/>
</dbReference>
<proteinExistence type="inferred from homology"/>
<feature type="repeat" description="Solcar" evidence="16">
    <location>
        <begin position="203"/>
        <end position="292"/>
    </location>
</feature>
<evidence type="ECO:0000256" key="11">
    <source>
        <dbReference type="ARBA" id="ARBA00040264"/>
    </source>
</evidence>
<dbReference type="Gene3D" id="1.10.287.110">
    <property type="entry name" value="DnaJ domain"/>
    <property type="match status" value="1"/>
</dbReference>
<dbReference type="CDD" id="cd06257">
    <property type="entry name" value="DnaJ"/>
    <property type="match status" value="1"/>
</dbReference>
<comment type="subcellular location">
    <subcellularLocation>
        <location evidence="1">Membrane</location>
        <topology evidence="1">Multi-pass membrane protein</topology>
    </subcellularLocation>
</comment>
<comment type="catalytic activity">
    <reaction evidence="10">
        <text>(S)-malate(in) + 2-oxoglutarate(out) = (S)-malate(out) + 2-oxoglutarate(in)</text>
        <dbReference type="Rhea" id="RHEA:71587"/>
        <dbReference type="ChEBI" id="CHEBI:15589"/>
        <dbReference type="ChEBI" id="CHEBI:16810"/>
    </reaction>
</comment>
<feature type="repeat" description="Solcar" evidence="16">
    <location>
        <begin position="103"/>
        <end position="194"/>
    </location>
</feature>
<evidence type="ECO:0000256" key="18">
    <source>
        <dbReference type="SAM" id="MobiDB-lite"/>
    </source>
</evidence>
<dbReference type="InterPro" id="IPR018108">
    <property type="entry name" value="MCP_transmembrane"/>
</dbReference>
<dbReference type="GO" id="GO:0006869">
    <property type="term" value="P:lipid transport"/>
    <property type="evidence" value="ECO:0007669"/>
    <property type="project" value="UniProtKB-KW"/>
</dbReference>
<feature type="repeat" description="Solcar" evidence="16">
    <location>
        <begin position="13"/>
        <end position="95"/>
    </location>
</feature>
<comment type="catalytic activity">
    <reaction evidence="13">
        <text>maleate(in) + 2-oxoglutarate(out) = maleate(out) + 2-oxoglutarate(in)</text>
        <dbReference type="Rhea" id="RHEA:71599"/>
        <dbReference type="ChEBI" id="CHEBI:16810"/>
        <dbReference type="ChEBI" id="CHEBI:30780"/>
    </reaction>
</comment>
<dbReference type="SMART" id="SM00271">
    <property type="entry name" value="DnaJ"/>
    <property type="match status" value="1"/>
</dbReference>
<keyword evidence="3 17" id="KW-0813">Transport</keyword>
<dbReference type="SUPFAM" id="SSF46565">
    <property type="entry name" value="Chaperone J-domain"/>
    <property type="match status" value="1"/>
</dbReference>
<evidence type="ECO:0000256" key="6">
    <source>
        <dbReference type="ARBA" id="ARBA00022737"/>
    </source>
</evidence>
<evidence type="ECO:0000256" key="16">
    <source>
        <dbReference type="PROSITE-ProRule" id="PRU00282"/>
    </source>
</evidence>
<feature type="region of interest" description="Disordered" evidence="18">
    <location>
        <begin position="456"/>
        <end position="495"/>
    </location>
</feature>
<evidence type="ECO:0000256" key="19">
    <source>
        <dbReference type="SAM" id="Phobius"/>
    </source>
</evidence>
<feature type="domain" description="J" evidence="20">
    <location>
        <begin position="312"/>
        <end position="379"/>
    </location>
</feature>
<evidence type="ECO:0000256" key="4">
    <source>
        <dbReference type="ARBA" id="ARBA00022449"/>
    </source>
</evidence>
<feature type="transmembrane region" description="Helical" evidence="19">
    <location>
        <begin position="406"/>
        <end position="432"/>
    </location>
</feature>
<comment type="catalytic activity">
    <reaction evidence="14">
        <text>malonate(in) + 2-oxoglutarate(out) = malonate(out) + 2-oxoglutarate(in)</text>
        <dbReference type="Rhea" id="RHEA:71591"/>
        <dbReference type="ChEBI" id="CHEBI:15792"/>
        <dbReference type="ChEBI" id="CHEBI:16810"/>
    </reaction>
</comment>
<dbReference type="PROSITE" id="PS50920">
    <property type="entry name" value="SOLCAR"/>
    <property type="match status" value="3"/>
</dbReference>
<sequence length="495" mass="55770">KMSEKPKTTPNYIKFAFGGLSGMGATLFVQPLDLVKTRMQLSAGAPEYNTTLKALRTVIGKEGFFKLYTGLSAGLARQASYTTTRLGVYTWLFEITNKNYGTPNFAMKAALGMTAGAVGSFAGNPTEVALIRMTGDGRLPPELRRNYKNVFDAIFRIVKEEGIFTLWRGCTPTIMRAMVVNAAQLATYSQAKQMILNSKVVEDGIFCHFLASMISGLATTIVSMPVDIVKTRIQSMRIIDGKPEYSGMSDVLKKVISKEGFFALWKGFTPYYMRLGPHTVITFIILEQMNSAYNKHILGINTMEQSFEDPSNLYKVLGVPRNADDETIKKAYRKLALKHHPDRNHGTDNSSHMEKFQIINTAHKILSDKGKRRIYDAYGMKGIQLWEGHNADSLPDFVFKKWFKPVFYTIFLLSCCFCFCCCGCLCCCGFCCNFCCGKYAPKEDCEYNSECDLERNDEENVTQRENVSETQSYNTTEKVENEKDKKEDTSKTNDI</sequence>
<dbReference type="InterPro" id="IPR036869">
    <property type="entry name" value="J_dom_sf"/>
</dbReference>
<dbReference type="Pfam" id="PF00153">
    <property type="entry name" value="Mito_carr"/>
    <property type="match status" value="3"/>
</dbReference>
<accession>A0AAF5DMW7</accession>
<feature type="compositionally biased region" description="Polar residues" evidence="18">
    <location>
        <begin position="463"/>
        <end position="473"/>
    </location>
</feature>
<dbReference type="PANTHER" id="PTHR45618">
    <property type="entry name" value="MITOCHONDRIAL DICARBOXYLATE CARRIER-RELATED"/>
    <property type="match status" value="1"/>
</dbReference>
<feature type="transmembrane region" description="Helical" evidence="19">
    <location>
        <begin position="12"/>
        <end position="32"/>
    </location>
</feature>
<evidence type="ECO:0000259" key="20">
    <source>
        <dbReference type="PROSITE" id="PS50076"/>
    </source>
</evidence>
<evidence type="ECO:0000256" key="2">
    <source>
        <dbReference type="ARBA" id="ARBA00006375"/>
    </source>
</evidence>
<dbReference type="InterPro" id="IPR001623">
    <property type="entry name" value="DnaJ_domain"/>
</dbReference>
<dbReference type="InterPro" id="IPR002067">
    <property type="entry name" value="MCP"/>
</dbReference>
<comment type="similarity">
    <text evidence="2 17">Belongs to the mitochondrial carrier (TC 2.A.29) family.</text>
</comment>
<keyword evidence="4" id="KW-0050">Antiport</keyword>
<evidence type="ECO:0000256" key="7">
    <source>
        <dbReference type="ARBA" id="ARBA00022989"/>
    </source>
</evidence>
<comment type="catalytic activity">
    <reaction evidence="12">
        <text>oxaloacetate(in) + 2-oxoglutarate(out) = oxaloacetate(out) + 2-oxoglutarate(in)</text>
        <dbReference type="Rhea" id="RHEA:71603"/>
        <dbReference type="ChEBI" id="CHEBI:16452"/>
        <dbReference type="ChEBI" id="CHEBI:16810"/>
    </reaction>
</comment>
<evidence type="ECO:0000256" key="10">
    <source>
        <dbReference type="ARBA" id="ARBA00036491"/>
    </source>
</evidence>
<dbReference type="Pfam" id="PF00226">
    <property type="entry name" value="DnaJ"/>
    <property type="match status" value="1"/>
</dbReference>
<evidence type="ECO:0000256" key="14">
    <source>
        <dbReference type="ARBA" id="ARBA00052538"/>
    </source>
</evidence>
<dbReference type="InterPro" id="IPR023395">
    <property type="entry name" value="MCP_dom_sf"/>
</dbReference>
<dbReference type="PRINTS" id="PR00625">
    <property type="entry name" value="JDOMAIN"/>
</dbReference>
<evidence type="ECO:0000256" key="13">
    <source>
        <dbReference type="ARBA" id="ARBA00050291"/>
    </source>
</evidence>
<evidence type="ECO:0000313" key="22">
    <source>
        <dbReference type="WBParaSite" id="TCONS_00015717.p1"/>
    </source>
</evidence>
<dbReference type="GO" id="GO:0015297">
    <property type="term" value="F:antiporter activity"/>
    <property type="evidence" value="ECO:0007669"/>
    <property type="project" value="UniProtKB-KW"/>
</dbReference>
<dbReference type="PROSITE" id="PS50076">
    <property type="entry name" value="DNAJ_2"/>
    <property type="match status" value="1"/>
</dbReference>
<evidence type="ECO:0000256" key="5">
    <source>
        <dbReference type="ARBA" id="ARBA00022692"/>
    </source>
</evidence>
<protein>
    <recommendedName>
        <fullName evidence="11">Mitochondrial 2-oxoglutarate/malate carrier protein</fullName>
    </recommendedName>
</protein>
<dbReference type="Gene3D" id="1.50.40.10">
    <property type="entry name" value="Mitochondrial carrier domain"/>
    <property type="match status" value="1"/>
</dbReference>
<evidence type="ECO:0000256" key="1">
    <source>
        <dbReference type="ARBA" id="ARBA00004141"/>
    </source>
</evidence>
<dbReference type="AlphaFoldDB" id="A0AAF5DMW7"/>
<dbReference type="InterPro" id="IPR050391">
    <property type="entry name" value="Mito_Metabolite_Transporter"/>
</dbReference>
<organism evidence="21 22">
    <name type="scientific">Strongyloides stercoralis</name>
    <name type="common">Threadworm</name>
    <dbReference type="NCBI Taxonomy" id="6248"/>
    <lineage>
        <taxon>Eukaryota</taxon>
        <taxon>Metazoa</taxon>
        <taxon>Ecdysozoa</taxon>
        <taxon>Nematoda</taxon>
        <taxon>Chromadorea</taxon>
        <taxon>Rhabditida</taxon>
        <taxon>Tylenchina</taxon>
        <taxon>Panagrolaimomorpha</taxon>
        <taxon>Strongyloidoidea</taxon>
        <taxon>Strongyloididae</taxon>
        <taxon>Strongyloides</taxon>
    </lineage>
</organism>
<keyword evidence="9 16" id="KW-0472">Membrane</keyword>
<dbReference type="WBParaSite" id="TCONS_00015717.p1">
    <property type="protein sequence ID" value="TCONS_00015717.p1"/>
    <property type="gene ID" value="XLOC_010463"/>
</dbReference>
<keyword evidence="5 16" id="KW-0812">Transmembrane</keyword>
<reference evidence="22" key="1">
    <citation type="submission" date="2024-02" db="UniProtKB">
        <authorList>
            <consortium name="WormBaseParasite"/>
        </authorList>
    </citation>
    <scope>IDENTIFICATION</scope>
</reference>
<keyword evidence="7 19" id="KW-1133">Transmembrane helix</keyword>
<dbReference type="GO" id="GO:0016020">
    <property type="term" value="C:membrane"/>
    <property type="evidence" value="ECO:0007669"/>
    <property type="project" value="UniProtKB-SubCell"/>
</dbReference>
<keyword evidence="6" id="KW-0677">Repeat</keyword>
<dbReference type="SUPFAM" id="SSF103506">
    <property type="entry name" value="Mitochondrial carrier"/>
    <property type="match status" value="1"/>
</dbReference>
<evidence type="ECO:0000313" key="21">
    <source>
        <dbReference type="Proteomes" id="UP000035681"/>
    </source>
</evidence>
<evidence type="ECO:0000256" key="3">
    <source>
        <dbReference type="ARBA" id="ARBA00022448"/>
    </source>
</evidence>
<evidence type="ECO:0000256" key="8">
    <source>
        <dbReference type="ARBA" id="ARBA00023055"/>
    </source>
</evidence>
<feature type="compositionally biased region" description="Basic and acidic residues" evidence="18">
    <location>
        <begin position="477"/>
        <end position="495"/>
    </location>
</feature>
<keyword evidence="8" id="KW-0445">Lipid transport</keyword>
<dbReference type="Proteomes" id="UP000035681">
    <property type="component" value="Unplaced"/>
</dbReference>
<keyword evidence="21" id="KW-1185">Reference proteome</keyword>
<dbReference type="PRINTS" id="PR00784">
    <property type="entry name" value="MTUNCOUPLING"/>
</dbReference>